<protein>
    <submittedName>
        <fullName evidence="8">TIGR04083 family peptide-modifying radical SAM enzyme</fullName>
    </submittedName>
</protein>
<dbReference type="PANTHER" id="PTHR43273:SF3">
    <property type="entry name" value="ANAEROBIC SULFATASE-MATURATING ENZYME HOMOLOG ASLB-RELATED"/>
    <property type="match status" value="1"/>
</dbReference>
<evidence type="ECO:0000313" key="9">
    <source>
        <dbReference type="Proteomes" id="UP001301797"/>
    </source>
</evidence>
<dbReference type="InterPro" id="IPR058240">
    <property type="entry name" value="rSAM_sf"/>
</dbReference>
<dbReference type="InterPro" id="IPR024018">
    <property type="entry name" value="CHP04083_rSAM"/>
</dbReference>
<evidence type="ECO:0000256" key="2">
    <source>
        <dbReference type="ARBA" id="ARBA00022691"/>
    </source>
</evidence>
<dbReference type="InterPro" id="IPR023867">
    <property type="entry name" value="Sulphatase_maturase_rSAM"/>
</dbReference>
<dbReference type="CDD" id="cd01335">
    <property type="entry name" value="Radical_SAM"/>
    <property type="match status" value="1"/>
</dbReference>
<proteinExistence type="inferred from homology"/>
<dbReference type="GO" id="GO:0051536">
    <property type="term" value="F:iron-sulfur cluster binding"/>
    <property type="evidence" value="ECO:0007669"/>
    <property type="project" value="UniProtKB-KW"/>
</dbReference>
<reference evidence="8 9" key="1">
    <citation type="submission" date="2019-09" db="EMBL/GenBank/DDBJ databases">
        <title>The complete genome of Methanoplanus sp. FWC-SCC4.</title>
        <authorList>
            <person name="Chen S.-C."/>
            <person name="Zhou Y.-Z."/>
            <person name="Lai M.-C."/>
        </authorList>
    </citation>
    <scope>NUCLEOTIDE SEQUENCE [LARGE SCALE GENOMIC DNA]</scope>
    <source>
        <strain evidence="8 9">FWC-SCC4</strain>
    </source>
</reference>
<keyword evidence="9" id="KW-1185">Reference proteome</keyword>
<accession>A0AA97FA74</accession>
<dbReference type="SFLD" id="SFLDG01384">
    <property type="entry name" value="thioether_bond_formation_requi"/>
    <property type="match status" value="1"/>
</dbReference>
<evidence type="ECO:0000313" key="8">
    <source>
        <dbReference type="EMBL" id="WOF15655.1"/>
    </source>
</evidence>
<dbReference type="GO" id="GO:0016491">
    <property type="term" value="F:oxidoreductase activity"/>
    <property type="evidence" value="ECO:0007669"/>
    <property type="project" value="InterPro"/>
</dbReference>
<evidence type="ECO:0000256" key="5">
    <source>
        <dbReference type="ARBA" id="ARBA00023014"/>
    </source>
</evidence>
<dbReference type="Gene3D" id="3.20.20.70">
    <property type="entry name" value="Aldolase class I"/>
    <property type="match status" value="1"/>
</dbReference>
<dbReference type="SFLD" id="SFLDG01072">
    <property type="entry name" value="dehydrogenase_like"/>
    <property type="match status" value="1"/>
</dbReference>
<feature type="domain" description="Radical SAM core" evidence="7">
    <location>
        <begin position="1"/>
        <end position="213"/>
    </location>
</feature>
<dbReference type="KEGG" id="mefw:F1737_02610"/>
<evidence type="ECO:0000256" key="4">
    <source>
        <dbReference type="ARBA" id="ARBA00023004"/>
    </source>
</evidence>
<dbReference type="InterPro" id="IPR013785">
    <property type="entry name" value="Aldolase_TIM"/>
</dbReference>
<dbReference type="EMBL" id="CP043875">
    <property type="protein sequence ID" value="WOF15655.1"/>
    <property type="molecule type" value="Genomic_DNA"/>
</dbReference>
<name>A0AA97FA74_9EURY</name>
<dbReference type="NCBIfam" id="TIGR04085">
    <property type="entry name" value="rSAM_more_4Fe4S"/>
    <property type="match status" value="1"/>
</dbReference>
<evidence type="ECO:0000256" key="3">
    <source>
        <dbReference type="ARBA" id="ARBA00022723"/>
    </source>
</evidence>
<dbReference type="InterPro" id="IPR007197">
    <property type="entry name" value="rSAM"/>
</dbReference>
<dbReference type="GO" id="GO:0046872">
    <property type="term" value="F:metal ion binding"/>
    <property type="evidence" value="ECO:0007669"/>
    <property type="project" value="UniProtKB-KW"/>
</dbReference>
<dbReference type="SFLD" id="SFLDG01386">
    <property type="entry name" value="main_SPASM_domain-containing"/>
    <property type="match status" value="2"/>
</dbReference>
<dbReference type="RefSeq" id="WP_317137228.1">
    <property type="nucleotide sequence ID" value="NZ_CP043875.1"/>
</dbReference>
<organism evidence="8 9">
    <name type="scientific">Methanochimaera problematica</name>
    <dbReference type="NCBI Taxonomy" id="2609417"/>
    <lineage>
        <taxon>Archaea</taxon>
        <taxon>Methanobacteriati</taxon>
        <taxon>Methanobacteriota</taxon>
        <taxon>Stenosarchaea group</taxon>
        <taxon>Methanomicrobia</taxon>
        <taxon>Methanomicrobiales</taxon>
        <taxon>Methanomicrobiaceae</taxon>
        <taxon>Methanochimaera</taxon>
    </lineage>
</organism>
<keyword evidence="3" id="KW-0479">Metal-binding</keyword>
<evidence type="ECO:0000256" key="1">
    <source>
        <dbReference type="ARBA" id="ARBA00001966"/>
    </source>
</evidence>
<gene>
    <name evidence="8" type="ORF">F1737_02610</name>
</gene>
<comment type="cofactor">
    <cofactor evidence="1">
        <name>[4Fe-4S] cluster</name>
        <dbReference type="ChEBI" id="CHEBI:49883"/>
    </cofactor>
</comment>
<dbReference type="NCBIfam" id="TIGR04083">
    <property type="entry name" value="rSAM_pep_methan"/>
    <property type="match status" value="1"/>
</dbReference>
<keyword evidence="4" id="KW-0408">Iron</keyword>
<evidence type="ECO:0000256" key="6">
    <source>
        <dbReference type="ARBA" id="ARBA00023601"/>
    </source>
</evidence>
<sequence>MKNPFHVMIIPTLGCPCNCSYCWSSDENSPVMTIDTVRAIAEWLKDLKDIPVTFTFHGGEPLLAGPEFYREALPILSKELTHLTPDFALQSNLWLLTPEIAKILAEYKIPIGSSIDGPKEINDSQRGEGYFEKTMEGWKIAKENGLNVRFICTFTGQSVESKDEILNFFLENGLTLKLHPALPSLRDNNPDKWALSPEKYGELLIYLLDKSLEHINDLEIMNVNDLCRCVFTRNGSVCTFADCMGSTFAVGPDGNIYPCYRFVGMPKFVMGNVYEKPSIDDLMNSDAGKLMTGFKSFVDKECGECPHINYCRGGCPYNAIAPTNGEIKAVDPHCAAYNKIFDEINERLNKEMFEEPGAGISPVQSRIRRNKKPGVMALMRRNILK</sequence>
<keyword evidence="2" id="KW-0949">S-adenosyl-L-methionine</keyword>
<dbReference type="GeneID" id="85229025"/>
<dbReference type="PROSITE" id="PS51918">
    <property type="entry name" value="RADICAL_SAM"/>
    <property type="match status" value="1"/>
</dbReference>
<dbReference type="AlphaFoldDB" id="A0AA97FA74"/>
<dbReference type="SFLD" id="SFLDG01067">
    <property type="entry name" value="SPASM/twitch_domain_containing"/>
    <property type="match status" value="2"/>
</dbReference>
<dbReference type="InterPro" id="IPR047602">
    <property type="entry name" value="SPASM_CteB-like"/>
</dbReference>
<keyword evidence="5" id="KW-0411">Iron-sulfur</keyword>
<dbReference type="Pfam" id="PF13186">
    <property type="entry name" value="SPASM"/>
    <property type="match status" value="1"/>
</dbReference>
<comment type="similarity">
    <text evidence="6">Belongs to the radical SAM superfamily. Anaerobic sulfatase-maturating enzyme family.</text>
</comment>
<dbReference type="Proteomes" id="UP001301797">
    <property type="component" value="Chromosome"/>
</dbReference>
<dbReference type="PANTHER" id="PTHR43273">
    <property type="entry name" value="ANAEROBIC SULFATASE-MATURATING ENZYME HOMOLOG ASLB-RELATED"/>
    <property type="match status" value="1"/>
</dbReference>
<evidence type="ECO:0000259" key="7">
    <source>
        <dbReference type="PROSITE" id="PS51918"/>
    </source>
</evidence>
<dbReference type="CDD" id="cd21124">
    <property type="entry name" value="SPASM_CteB-like"/>
    <property type="match status" value="1"/>
</dbReference>
<dbReference type="Pfam" id="PF04055">
    <property type="entry name" value="Radical_SAM"/>
    <property type="match status" value="1"/>
</dbReference>
<dbReference type="InterPro" id="IPR023885">
    <property type="entry name" value="4Fe4S-binding_SPASM_dom"/>
</dbReference>
<dbReference type="SUPFAM" id="SSF102114">
    <property type="entry name" value="Radical SAM enzymes"/>
    <property type="match status" value="1"/>
</dbReference>
<dbReference type="SFLD" id="SFLDS00029">
    <property type="entry name" value="Radical_SAM"/>
    <property type="match status" value="2"/>
</dbReference>